<sequence>MDDLLAQLDAKDGAAQQEAHTILTEVAVQKATEVADRPKNDSRTRHQARQARKAALLAEQYAHSNNPEADARLEQEARDEERIITKTCEELGVRMFEISPDGHCLFSAIGDQLAVLGLIAHSQTSYPTIRQAAADYIEAHPDDFIPFLPMESEDSADSGLMSPEEFKDYCAKVRETAVWGGEPEIMALANAYKVPIHVIQAATPHIVVHNPSDQVPLDDSKILRISYHRRMYGLGEHYNSLRPKRAMGFAEGFKSIFTASSPPP</sequence>
<dbReference type="GO" id="GO:0016579">
    <property type="term" value="P:protein deubiquitination"/>
    <property type="evidence" value="ECO:0007669"/>
    <property type="project" value="TreeGrafter"/>
</dbReference>
<dbReference type="HOGENOM" id="CLU_034963_1_0_1"/>
<gene>
    <name evidence="2" type="ORF">PHLGIDRAFT_68237</name>
</gene>
<evidence type="ECO:0000313" key="2">
    <source>
        <dbReference type="EMBL" id="KIP09108.1"/>
    </source>
</evidence>
<protein>
    <recommendedName>
        <fullName evidence="1">OTU domain-containing protein</fullName>
    </recommendedName>
</protein>
<dbReference type="SUPFAM" id="SSF54001">
    <property type="entry name" value="Cysteine proteinases"/>
    <property type="match status" value="1"/>
</dbReference>
<dbReference type="InterPro" id="IPR038765">
    <property type="entry name" value="Papain-like_cys_pep_sf"/>
</dbReference>
<dbReference type="CDD" id="cd22748">
    <property type="entry name" value="OTU_OTUD6-like"/>
    <property type="match status" value="1"/>
</dbReference>
<dbReference type="Pfam" id="PF02338">
    <property type="entry name" value="OTU"/>
    <property type="match status" value="1"/>
</dbReference>
<dbReference type="PANTHER" id="PTHR12419:SF10">
    <property type="entry name" value="DEUBIQUITINASE OTUD6B"/>
    <property type="match status" value="1"/>
</dbReference>
<dbReference type="Gene3D" id="3.90.70.80">
    <property type="match status" value="1"/>
</dbReference>
<dbReference type="GO" id="GO:0004843">
    <property type="term" value="F:cysteine-type deubiquitinase activity"/>
    <property type="evidence" value="ECO:0007669"/>
    <property type="project" value="TreeGrafter"/>
</dbReference>
<feature type="domain" description="OTU" evidence="1">
    <location>
        <begin position="93"/>
        <end position="244"/>
    </location>
</feature>
<dbReference type="OrthoDB" id="415023at2759"/>
<name>A0A0C3PPZ9_PHLG1</name>
<accession>A0A0C3PPZ9</accession>
<proteinExistence type="predicted"/>
<dbReference type="InterPro" id="IPR050704">
    <property type="entry name" value="Peptidase_C85-like"/>
</dbReference>
<organism evidence="2 3">
    <name type="scientific">Phlebiopsis gigantea (strain 11061_1 CR5-6)</name>
    <name type="common">White-rot fungus</name>
    <name type="synonym">Peniophora gigantea</name>
    <dbReference type="NCBI Taxonomy" id="745531"/>
    <lineage>
        <taxon>Eukaryota</taxon>
        <taxon>Fungi</taxon>
        <taxon>Dikarya</taxon>
        <taxon>Basidiomycota</taxon>
        <taxon>Agaricomycotina</taxon>
        <taxon>Agaricomycetes</taxon>
        <taxon>Polyporales</taxon>
        <taxon>Phanerochaetaceae</taxon>
        <taxon>Phlebiopsis</taxon>
    </lineage>
</organism>
<dbReference type="AlphaFoldDB" id="A0A0C3PPZ9"/>
<reference evidence="2 3" key="1">
    <citation type="journal article" date="2014" name="PLoS Genet.">
        <title>Analysis of the Phlebiopsis gigantea genome, transcriptome and secretome provides insight into its pioneer colonization strategies of wood.</title>
        <authorList>
            <person name="Hori C."/>
            <person name="Ishida T."/>
            <person name="Igarashi K."/>
            <person name="Samejima M."/>
            <person name="Suzuki H."/>
            <person name="Master E."/>
            <person name="Ferreira P."/>
            <person name="Ruiz-Duenas F.J."/>
            <person name="Held B."/>
            <person name="Canessa P."/>
            <person name="Larrondo L.F."/>
            <person name="Schmoll M."/>
            <person name="Druzhinina I.S."/>
            <person name="Kubicek C.P."/>
            <person name="Gaskell J.A."/>
            <person name="Kersten P."/>
            <person name="St John F."/>
            <person name="Glasner J."/>
            <person name="Sabat G."/>
            <person name="Splinter BonDurant S."/>
            <person name="Syed K."/>
            <person name="Yadav J."/>
            <person name="Mgbeahuruike A.C."/>
            <person name="Kovalchuk A."/>
            <person name="Asiegbu F.O."/>
            <person name="Lackner G."/>
            <person name="Hoffmeister D."/>
            <person name="Rencoret J."/>
            <person name="Gutierrez A."/>
            <person name="Sun H."/>
            <person name="Lindquist E."/>
            <person name="Barry K."/>
            <person name="Riley R."/>
            <person name="Grigoriev I.V."/>
            <person name="Henrissat B."/>
            <person name="Kues U."/>
            <person name="Berka R.M."/>
            <person name="Martinez A.T."/>
            <person name="Covert S.F."/>
            <person name="Blanchette R.A."/>
            <person name="Cullen D."/>
        </authorList>
    </citation>
    <scope>NUCLEOTIDE SEQUENCE [LARGE SCALE GENOMIC DNA]</scope>
    <source>
        <strain evidence="2 3">11061_1 CR5-6</strain>
    </source>
</reference>
<evidence type="ECO:0000259" key="1">
    <source>
        <dbReference type="PROSITE" id="PS50802"/>
    </source>
</evidence>
<dbReference type="STRING" id="745531.A0A0C3PPZ9"/>
<dbReference type="InterPro" id="IPR003323">
    <property type="entry name" value="OTU_dom"/>
</dbReference>
<dbReference type="EMBL" id="KN840470">
    <property type="protein sequence ID" value="KIP09108.1"/>
    <property type="molecule type" value="Genomic_DNA"/>
</dbReference>
<dbReference type="Proteomes" id="UP000053257">
    <property type="component" value="Unassembled WGS sequence"/>
</dbReference>
<evidence type="ECO:0000313" key="3">
    <source>
        <dbReference type="Proteomes" id="UP000053257"/>
    </source>
</evidence>
<dbReference type="PANTHER" id="PTHR12419">
    <property type="entry name" value="OTU DOMAIN CONTAINING PROTEIN"/>
    <property type="match status" value="1"/>
</dbReference>
<dbReference type="PROSITE" id="PS50802">
    <property type="entry name" value="OTU"/>
    <property type="match status" value="1"/>
</dbReference>
<keyword evidence="3" id="KW-1185">Reference proteome</keyword>